<dbReference type="GO" id="GO:0005789">
    <property type="term" value="C:endoplasmic reticulum membrane"/>
    <property type="evidence" value="ECO:0007669"/>
    <property type="project" value="TreeGrafter"/>
</dbReference>
<dbReference type="InterPro" id="IPR020845">
    <property type="entry name" value="AMP-binding_CS"/>
</dbReference>
<protein>
    <recommendedName>
        <fullName evidence="21">Very long-chain fatty acid transport protein</fullName>
        <ecNumber evidence="15">6.2.1.3</ecNumber>
    </recommendedName>
    <alternativeName>
        <fullName evidence="17">Long-chain-fatty-acid--CoA ligase</fullName>
    </alternativeName>
    <alternativeName>
        <fullName evidence="22">Very-long-chain acyl-CoA synthetase</fullName>
    </alternativeName>
</protein>
<dbReference type="PANTHER" id="PTHR43107:SF11">
    <property type="entry name" value="LONG-CHAIN FATTY ACID TRANSPORT PROTEIN 4"/>
    <property type="match status" value="1"/>
</dbReference>
<comment type="similarity">
    <text evidence="2">Belongs to the ATP-dependent AMP-binding enzyme family.</text>
</comment>
<dbReference type="GO" id="GO:0001579">
    <property type="term" value="P:medium-chain fatty acid transport"/>
    <property type="evidence" value="ECO:0007669"/>
    <property type="project" value="TreeGrafter"/>
</dbReference>
<dbReference type="InterPro" id="IPR042099">
    <property type="entry name" value="ANL_N_sf"/>
</dbReference>
<dbReference type="Gene3D" id="3.30.300.30">
    <property type="match status" value="1"/>
</dbReference>
<dbReference type="Pfam" id="PF00501">
    <property type="entry name" value="AMP-binding"/>
    <property type="match status" value="2"/>
</dbReference>
<evidence type="ECO:0000256" key="10">
    <source>
        <dbReference type="ARBA" id="ARBA00022989"/>
    </source>
</evidence>
<comment type="catalytic activity">
    <reaction evidence="19">
        <text>tetracosanoate + ATP + CoA = tetracosanoyl-CoA + AMP + diphosphate</text>
        <dbReference type="Rhea" id="RHEA:33639"/>
        <dbReference type="ChEBI" id="CHEBI:30616"/>
        <dbReference type="ChEBI" id="CHEBI:31014"/>
        <dbReference type="ChEBI" id="CHEBI:33019"/>
        <dbReference type="ChEBI" id="CHEBI:57287"/>
        <dbReference type="ChEBI" id="CHEBI:65052"/>
        <dbReference type="ChEBI" id="CHEBI:456215"/>
    </reaction>
    <physiologicalReaction direction="left-to-right" evidence="19">
        <dbReference type="Rhea" id="RHEA:33640"/>
    </physiologicalReaction>
</comment>
<evidence type="ECO:0000256" key="21">
    <source>
        <dbReference type="ARBA" id="ARBA00068795"/>
    </source>
</evidence>
<dbReference type="InterPro" id="IPR022272">
    <property type="entry name" value="Lipocalin_CS"/>
</dbReference>
<evidence type="ECO:0000256" key="12">
    <source>
        <dbReference type="ARBA" id="ARBA00023098"/>
    </source>
</evidence>
<evidence type="ECO:0000256" key="9">
    <source>
        <dbReference type="ARBA" id="ARBA00022840"/>
    </source>
</evidence>
<evidence type="ECO:0000256" key="8">
    <source>
        <dbReference type="ARBA" id="ARBA00022832"/>
    </source>
</evidence>
<evidence type="ECO:0000256" key="19">
    <source>
        <dbReference type="ARBA" id="ARBA00048666"/>
    </source>
</evidence>
<keyword evidence="12" id="KW-0443">Lipid metabolism</keyword>
<evidence type="ECO:0000256" key="3">
    <source>
        <dbReference type="ARBA" id="ARBA00022448"/>
    </source>
</evidence>
<dbReference type="FunFam" id="3.30.300.30:FF:000002">
    <property type="entry name" value="Long-chain fatty acid transport protein 1"/>
    <property type="match status" value="1"/>
</dbReference>
<comment type="subcellular location">
    <subcellularLocation>
        <location evidence="1">Cell membrane</location>
        <topology evidence="1">Multi-pass membrane protein</topology>
    </subcellularLocation>
    <subcellularLocation>
        <location evidence="18">Peroxisome membrane</location>
    </subcellularLocation>
</comment>
<dbReference type="GO" id="GO:0005886">
    <property type="term" value="C:plasma membrane"/>
    <property type="evidence" value="ECO:0007669"/>
    <property type="project" value="UniProtKB-SubCell"/>
</dbReference>
<keyword evidence="10" id="KW-1133">Transmembrane helix</keyword>
<keyword evidence="7" id="KW-0547">Nucleotide-binding</keyword>
<name>A0A3Q1ETX6_9TELE</name>
<dbReference type="InterPro" id="IPR000873">
    <property type="entry name" value="AMP-dep_synth/lig_dom"/>
</dbReference>
<evidence type="ECO:0000256" key="11">
    <source>
        <dbReference type="ARBA" id="ARBA00023055"/>
    </source>
</evidence>
<dbReference type="Pfam" id="PF13193">
    <property type="entry name" value="AMP-binding_C"/>
    <property type="match status" value="1"/>
</dbReference>
<dbReference type="SUPFAM" id="SSF56801">
    <property type="entry name" value="Acetyl-CoA synthetase-like"/>
    <property type="match status" value="1"/>
</dbReference>
<feature type="domain" description="AMP-dependent synthetase/ligase" evidence="23">
    <location>
        <begin position="185"/>
        <end position="394"/>
    </location>
</feature>
<evidence type="ECO:0000256" key="6">
    <source>
        <dbReference type="ARBA" id="ARBA00022692"/>
    </source>
</evidence>
<dbReference type="Gene3D" id="3.40.50.12780">
    <property type="entry name" value="N-terminal domain of ligase-like"/>
    <property type="match status" value="1"/>
</dbReference>
<evidence type="ECO:0000256" key="13">
    <source>
        <dbReference type="ARBA" id="ARBA00023136"/>
    </source>
</evidence>
<dbReference type="GeneTree" id="ENSGT00940000158646"/>
<evidence type="ECO:0000259" key="24">
    <source>
        <dbReference type="Pfam" id="PF13193"/>
    </source>
</evidence>
<keyword evidence="13" id="KW-0472">Membrane</keyword>
<dbReference type="CDD" id="cd05939">
    <property type="entry name" value="hsFATP4_like"/>
    <property type="match status" value="1"/>
</dbReference>
<dbReference type="PANTHER" id="PTHR43107">
    <property type="entry name" value="LONG-CHAIN FATTY ACID TRANSPORT PROTEIN"/>
    <property type="match status" value="1"/>
</dbReference>
<dbReference type="EC" id="6.2.1.3" evidence="15"/>
<evidence type="ECO:0000256" key="17">
    <source>
        <dbReference type="ARBA" id="ARBA00041297"/>
    </source>
</evidence>
<dbReference type="Proteomes" id="UP000257200">
    <property type="component" value="Unplaced"/>
</dbReference>
<organism evidence="25 26">
    <name type="scientific">Acanthochromis polyacanthus</name>
    <name type="common">spiny chromis</name>
    <dbReference type="NCBI Taxonomy" id="80966"/>
    <lineage>
        <taxon>Eukaryota</taxon>
        <taxon>Metazoa</taxon>
        <taxon>Chordata</taxon>
        <taxon>Craniata</taxon>
        <taxon>Vertebrata</taxon>
        <taxon>Euteleostomi</taxon>
        <taxon>Actinopterygii</taxon>
        <taxon>Neopterygii</taxon>
        <taxon>Teleostei</taxon>
        <taxon>Neoteleostei</taxon>
        <taxon>Acanthomorphata</taxon>
        <taxon>Ovalentaria</taxon>
        <taxon>Pomacentridae</taxon>
        <taxon>Acanthochromis</taxon>
    </lineage>
</organism>
<evidence type="ECO:0000256" key="18">
    <source>
        <dbReference type="ARBA" id="ARBA00046271"/>
    </source>
</evidence>
<dbReference type="PROSITE" id="PS00455">
    <property type="entry name" value="AMP_BINDING"/>
    <property type="match status" value="1"/>
</dbReference>
<comment type="catalytic activity">
    <reaction evidence="16">
        <text>a very long-chain fatty acid + ATP + CoA = a very long-chain fatty acyl-CoA + AMP + diphosphate</text>
        <dbReference type="Rhea" id="RHEA:54536"/>
        <dbReference type="ChEBI" id="CHEBI:30616"/>
        <dbReference type="ChEBI" id="CHEBI:33019"/>
        <dbReference type="ChEBI" id="CHEBI:57287"/>
        <dbReference type="ChEBI" id="CHEBI:58950"/>
        <dbReference type="ChEBI" id="CHEBI:138261"/>
        <dbReference type="ChEBI" id="CHEBI:456215"/>
    </reaction>
    <physiologicalReaction direction="left-to-right" evidence="16">
        <dbReference type="Rhea" id="RHEA:54537"/>
    </physiologicalReaction>
</comment>
<keyword evidence="11" id="KW-0445">Lipid transport</keyword>
<evidence type="ECO:0000256" key="15">
    <source>
        <dbReference type="ARBA" id="ARBA00026121"/>
    </source>
</evidence>
<dbReference type="GO" id="GO:0005324">
    <property type="term" value="F:long-chain fatty acid transmembrane transporter activity"/>
    <property type="evidence" value="ECO:0007669"/>
    <property type="project" value="TreeGrafter"/>
</dbReference>
<keyword evidence="4" id="KW-1003">Cell membrane</keyword>
<dbReference type="AlphaFoldDB" id="A0A3Q1ETX6"/>
<accession>A0A3Q1ETX6</accession>
<keyword evidence="14" id="KW-0576">Peroxisome</keyword>
<keyword evidence="3" id="KW-0813">Transport</keyword>
<evidence type="ECO:0000256" key="2">
    <source>
        <dbReference type="ARBA" id="ARBA00006432"/>
    </source>
</evidence>
<reference evidence="25" key="1">
    <citation type="submission" date="2025-08" db="UniProtKB">
        <authorList>
            <consortium name="Ensembl"/>
        </authorList>
    </citation>
    <scope>IDENTIFICATION</scope>
</reference>
<dbReference type="InterPro" id="IPR045851">
    <property type="entry name" value="AMP-bd_C_sf"/>
</dbReference>
<evidence type="ECO:0000259" key="23">
    <source>
        <dbReference type="Pfam" id="PF00501"/>
    </source>
</evidence>
<dbReference type="InterPro" id="IPR025110">
    <property type="entry name" value="AMP-bd_C"/>
</dbReference>
<evidence type="ECO:0000313" key="26">
    <source>
        <dbReference type="Proteomes" id="UP000257200"/>
    </source>
</evidence>
<evidence type="ECO:0000256" key="22">
    <source>
        <dbReference type="ARBA" id="ARBA00078285"/>
    </source>
</evidence>
<feature type="domain" description="AMP-binding enzyme C-terminal" evidence="24">
    <location>
        <begin position="467"/>
        <end position="542"/>
    </location>
</feature>
<dbReference type="GO" id="GO:0044539">
    <property type="term" value="P:long-chain fatty acid import into cell"/>
    <property type="evidence" value="ECO:0007669"/>
    <property type="project" value="TreeGrafter"/>
</dbReference>
<comment type="function">
    <text evidence="20">Acyl-CoA synthetase required for both the import of long chain fatty acids (LCFAs) (C14-C18) and the activation very long chain fatty acids (VLCFAs) (C20-C26) by esterification of the fatty acids into metabolically active CoA-thioesters for subsequent degradation or incorporation into phospholipids. The transport and fatty acyl-CoA synthetase activities are genetically separable and are thus independent activities. Esterifies VLCFAs in the peroxisome matrix. The VLCFAs are actively transported into peroxisomes by a PXA1-PXA2 heterodimeric transporter in the peroxisomal membrane.</text>
</comment>
<keyword evidence="8" id="KW-0276">Fatty acid metabolism</keyword>
<evidence type="ECO:0000256" key="5">
    <source>
        <dbReference type="ARBA" id="ARBA00022598"/>
    </source>
</evidence>
<evidence type="ECO:0000256" key="16">
    <source>
        <dbReference type="ARBA" id="ARBA00036527"/>
    </source>
</evidence>
<keyword evidence="6" id="KW-0812">Transmembrane</keyword>
<evidence type="ECO:0000256" key="14">
    <source>
        <dbReference type="ARBA" id="ARBA00023140"/>
    </source>
</evidence>
<evidence type="ECO:0000256" key="7">
    <source>
        <dbReference type="ARBA" id="ARBA00022741"/>
    </source>
</evidence>
<reference evidence="25" key="2">
    <citation type="submission" date="2025-09" db="UniProtKB">
        <authorList>
            <consortium name="Ensembl"/>
        </authorList>
    </citation>
    <scope>IDENTIFICATION</scope>
</reference>
<evidence type="ECO:0000256" key="20">
    <source>
        <dbReference type="ARBA" id="ARBA00060276"/>
    </source>
</evidence>
<evidence type="ECO:0000256" key="1">
    <source>
        <dbReference type="ARBA" id="ARBA00004651"/>
    </source>
</evidence>
<dbReference type="Ensembl" id="ENSAPOT00000004706.1">
    <property type="protein sequence ID" value="ENSAPOP00000007583.1"/>
    <property type="gene ID" value="ENSAPOG00000009633.1"/>
</dbReference>
<keyword evidence="26" id="KW-1185">Reference proteome</keyword>
<keyword evidence="5" id="KW-0436">Ligase</keyword>
<keyword evidence="9" id="KW-0067">ATP-binding</keyword>
<dbReference type="GO" id="GO:0005778">
    <property type="term" value="C:peroxisomal membrane"/>
    <property type="evidence" value="ECO:0007669"/>
    <property type="project" value="UniProtKB-SubCell"/>
</dbReference>
<dbReference type="GO" id="GO:0005524">
    <property type="term" value="F:ATP binding"/>
    <property type="evidence" value="ECO:0007669"/>
    <property type="project" value="UniProtKB-KW"/>
</dbReference>
<evidence type="ECO:0000256" key="4">
    <source>
        <dbReference type="ARBA" id="ARBA00022475"/>
    </source>
</evidence>
<dbReference type="FunFam" id="3.40.50.12780:FF:000019">
    <property type="entry name" value="Long-chain fatty acid transporter"/>
    <property type="match status" value="1"/>
</dbReference>
<dbReference type="GO" id="GO:0090434">
    <property type="term" value="F:oleoyl-CoA ligase activity"/>
    <property type="evidence" value="ECO:0007669"/>
    <property type="project" value="TreeGrafter"/>
</dbReference>
<dbReference type="PROSITE" id="PS00213">
    <property type="entry name" value="LIPOCALIN"/>
    <property type="match status" value="1"/>
</dbReference>
<sequence>MMRLACCTVLLFVLRLLVGLPWYQVLPAVLIFYLGSGGWKFLQIFARTVGRDLHAARVLLRVKMNVRRHLKEKNTIPKIFAETVQRYGDKTALIFEGTGERWTFRQLDEYSNRVANLLLERGFRDGDVVAMFMENRSQYVGLWLGMAKIGVEAALINFNLRLEALVHCVTISNAKAVVFGSELTDDRLFYIYTSGTTGMPKAAIVVHSRYYRMAALVYYGFRMTSDDVLYDCLPLYHSAGNIVGMGQCIIHGMTVVIKKKFSASRFWDDCAKYNCTIVQYIGEICRYLLNQPVRETEKRHRVRMALGNGLRQSIWEEFMNRFNIPQIAEFYGATECNCSLGNFDNKVGACGFNSQILPYIYPIRLVRVDEETMELIRGPDGVCIPCKPGEPGQLVGRIIQNDPLRRFDGYVNQSATSKKIAHSVFKKGDSAYLSGDVLIMDENGHMYFKDRTGDTFRWKGENVSTTEVEGILSRLLDMKDVVVYGVEVPGAEGKAGMAAIADPSHSTDLEKFVKDMEKALPPYARPVFLRFLPEVNKTGTFKFQKTDLRRESFDPTAVSDRLYFLDSSRGRYVQLDEELYRTILSGKNKL</sequence>
<feature type="domain" description="AMP-dependent synthetase/ligase" evidence="23">
    <location>
        <begin position="80"/>
        <end position="182"/>
    </location>
</feature>
<evidence type="ECO:0000313" key="25">
    <source>
        <dbReference type="Ensembl" id="ENSAPOP00000007583.1"/>
    </source>
</evidence>
<proteinExistence type="inferred from homology"/>